<proteinExistence type="predicted"/>
<keyword evidence="3" id="KW-1185">Reference proteome</keyword>
<evidence type="ECO:0000313" key="2">
    <source>
        <dbReference type="EMBL" id="MBS2545555.1"/>
    </source>
</evidence>
<dbReference type="Proteomes" id="UP000730482">
    <property type="component" value="Unassembled WGS sequence"/>
</dbReference>
<name>A0ABS5KI44_9ACTN</name>
<feature type="transmembrane region" description="Helical" evidence="1">
    <location>
        <begin position="30"/>
        <end position="54"/>
    </location>
</feature>
<keyword evidence="1" id="KW-1133">Transmembrane helix</keyword>
<keyword evidence="1" id="KW-0472">Membrane</keyword>
<gene>
    <name evidence="2" type="ORF">KGQ19_01600</name>
</gene>
<feature type="transmembrane region" description="Helical" evidence="1">
    <location>
        <begin position="60"/>
        <end position="81"/>
    </location>
</feature>
<dbReference type="EMBL" id="JAAFYZ010000004">
    <property type="protein sequence ID" value="MBS2545555.1"/>
    <property type="molecule type" value="Genomic_DNA"/>
</dbReference>
<protein>
    <submittedName>
        <fullName evidence="2">DUF1049 domain-containing protein</fullName>
    </submittedName>
</protein>
<evidence type="ECO:0000313" key="3">
    <source>
        <dbReference type="Proteomes" id="UP000730482"/>
    </source>
</evidence>
<evidence type="ECO:0000256" key="1">
    <source>
        <dbReference type="SAM" id="Phobius"/>
    </source>
</evidence>
<dbReference type="RefSeq" id="WP_212007224.1">
    <property type="nucleotide sequence ID" value="NZ_JAAFYZ010000004.1"/>
</dbReference>
<accession>A0ABS5KI44</accession>
<keyword evidence="1" id="KW-0812">Transmembrane</keyword>
<organism evidence="2 3">
    <name type="scientific">Catenulispora pinistramenti</name>
    <dbReference type="NCBI Taxonomy" id="2705254"/>
    <lineage>
        <taxon>Bacteria</taxon>
        <taxon>Bacillati</taxon>
        <taxon>Actinomycetota</taxon>
        <taxon>Actinomycetes</taxon>
        <taxon>Catenulisporales</taxon>
        <taxon>Catenulisporaceae</taxon>
        <taxon>Catenulispora</taxon>
    </lineage>
</organism>
<comment type="caution">
    <text evidence="2">The sequence shown here is derived from an EMBL/GenBank/DDBJ whole genome shotgun (WGS) entry which is preliminary data.</text>
</comment>
<reference evidence="2 3" key="1">
    <citation type="submission" date="2020-02" db="EMBL/GenBank/DDBJ databases">
        <title>Acidophilic actinobacteria isolated from forest soil.</title>
        <authorList>
            <person name="Golinska P."/>
        </authorList>
    </citation>
    <scope>NUCLEOTIDE SEQUENCE [LARGE SCALE GENOMIC DNA]</scope>
    <source>
        <strain evidence="2 3">NL8</strain>
    </source>
</reference>
<sequence>MTTDAPKPPPAQAPLNAADKAQRSRMIGGIVIAVVAIWFILANTHKASITFWVVTVTSPMWLTLAGTFLAGMLTSLLLTSTRAKRRKKSQR</sequence>